<gene>
    <name evidence="1" type="ORF">G3T38_13490</name>
</gene>
<name>A0A6P0HL12_9ACTN</name>
<dbReference type="AlphaFoldDB" id="A0A6P0HL12"/>
<protein>
    <recommendedName>
        <fullName evidence="3">MmcQ/YjbR family DNA-binding protein</fullName>
    </recommendedName>
</protein>
<accession>A0A6P0HL12</accession>
<organism evidence="1 2">
    <name type="scientific">Nocardioides zeae</name>
    <dbReference type="NCBI Taxonomy" id="1457234"/>
    <lineage>
        <taxon>Bacteria</taxon>
        <taxon>Bacillati</taxon>
        <taxon>Actinomycetota</taxon>
        <taxon>Actinomycetes</taxon>
        <taxon>Propionibacteriales</taxon>
        <taxon>Nocardioidaceae</taxon>
        <taxon>Nocardioides</taxon>
    </lineage>
</organism>
<evidence type="ECO:0000313" key="2">
    <source>
        <dbReference type="Proteomes" id="UP000468687"/>
    </source>
</evidence>
<evidence type="ECO:0008006" key="3">
    <source>
        <dbReference type="Google" id="ProtNLM"/>
    </source>
</evidence>
<reference evidence="1 2" key="1">
    <citation type="journal article" date="2014" name="Int. J. Syst. Evol. Microbiol.">
        <title>Nocardioides zeae sp. nov., isolated from the stem of Zea mays.</title>
        <authorList>
            <person name="Glaeser S.P."/>
            <person name="McInroy J.A."/>
            <person name="Busse H.J."/>
            <person name="Kampfer P."/>
        </authorList>
    </citation>
    <scope>NUCLEOTIDE SEQUENCE [LARGE SCALE GENOMIC DNA]</scope>
    <source>
        <strain evidence="1 2">JCM 30728</strain>
    </source>
</reference>
<proteinExistence type="predicted"/>
<dbReference type="RefSeq" id="WP_163772838.1">
    <property type="nucleotide sequence ID" value="NZ_JAAGXA010000009.1"/>
</dbReference>
<keyword evidence="2" id="KW-1185">Reference proteome</keyword>
<evidence type="ECO:0000313" key="1">
    <source>
        <dbReference type="EMBL" id="NEN79291.1"/>
    </source>
</evidence>
<dbReference type="EMBL" id="JAAGXA010000009">
    <property type="protein sequence ID" value="NEN79291.1"/>
    <property type="molecule type" value="Genomic_DNA"/>
</dbReference>
<sequence length="161" mass="17282">MSGAADDRPARPEDVDAICAALPHTELGVTWGDMPTWLVSDPATKAKPRGFVGYRRPHGTAVDPTTGEPYDDLLVLHAADQGAKLAVIEGDGPFFSVPHFDGHDGYLVQTSRLGEVTLAELRELITESWLCCAPPKLVRAYPADQADRADQADQMNGAEDG</sequence>
<comment type="caution">
    <text evidence="1">The sequence shown here is derived from an EMBL/GenBank/DDBJ whole genome shotgun (WGS) entry which is preliminary data.</text>
</comment>
<dbReference type="Proteomes" id="UP000468687">
    <property type="component" value="Unassembled WGS sequence"/>
</dbReference>